<evidence type="ECO:0000256" key="1">
    <source>
        <dbReference type="ARBA" id="ARBA00006432"/>
    </source>
</evidence>
<evidence type="ECO:0000259" key="3">
    <source>
        <dbReference type="Pfam" id="PF00501"/>
    </source>
</evidence>
<proteinExistence type="inferred from homology"/>
<dbReference type="RefSeq" id="WP_209682626.1">
    <property type="nucleotide sequence ID" value="NZ_JAGIOI010000001.1"/>
</dbReference>
<protein>
    <submittedName>
        <fullName evidence="4">Acyl-CoA synthetase (AMP-forming)/AMP-acid ligase II</fullName>
    </submittedName>
</protein>
<accession>A0ABS4Z0I8</accession>
<dbReference type="PROSITE" id="PS00455">
    <property type="entry name" value="AMP_BINDING"/>
    <property type="match status" value="1"/>
</dbReference>
<dbReference type="PANTHER" id="PTHR43201:SF5">
    <property type="entry name" value="MEDIUM-CHAIN ACYL-COA LIGASE ACSF2, MITOCHONDRIAL"/>
    <property type="match status" value="1"/>
</dbReference>
<keyword evidence="2 4" id="KW-0436">Ligase</keyword>
<evidence type="ECO:0000313" key="5">
    <source>
        <dbReference type="Proteomes" id="UP000711614"/>
    </source>
</evidence>
<dbReference type="InterPro" id="IPR042099">
    <property type="entry name" value="ANL_N_sf"/>
</dbReference>
<dbReference type="Pfam" id="PF00501">
    <property type="entry name" value="AMP-binding"/>
    <property type="match status" value="1"/>
</dbReference>
<dbReference type="Proteomes" id="UP000711614">
    <property type="component" value="Unassembled WGS sequence"/>
</dbReference>
<dbReference type="InterPro" id="IPR045851">
    <property type="entry name" value="AMP-bd_C_sf"/>
</dbReference>
<feature type="domain" description="AMP-dependent synthetase/ligase" evidence="3">
    <location>
        <begin position="73"/>
        <end position="353"/>
    </location>
</feature>
<dbReference type="PANTHER" id="PTHR43201">
    <property type="entry name" value="ACYL-COA SYNTHETASE"/>
    <property type="match status" value="1"/>
</dbReference>
<dbReference type="SUPFAM" id="SSF56801">
    <property type="entry name" value="Acetyl-CoA synthetase-like"/>
    <property type="match status" value="1"/>
</dbReference>
<dbReference type="Gene3D" id="3.40.50.12780">
    <property type="entry name" value="N-terminal domain of ligase-like"/>
    <property type="match status" value="1"/>
</dbReference>
<dbReference type="EMBL" id="JAGIOI010000001">
    <property type="protein sequence ID" value="MBP2414581.1"/>
    <property type="molecule type" value="Genomic_DNA"/>
</dbReference>
<comment type="caution">
    <text evidence="4">The sequence shown here is derived from an EMBL/GenBank/DDBJ whole genome shotgun (WGS) entry which is preliminary data.</text>
</comment>
<name>A0ABS4Z0I8_9MICC</name>
<gene>
    <name evidence="4" type="ORF">JOF48_003380</name>
</gene>
<keyword evidence="5" id="KW-1185">Reference proteome</keyword>
<sequence length="505" mass="51588">MPFIERLIHWAGVRGRHPAVMVGGASLDYAGLLAAAQEPAAAPGGAASSLAIIDLPPGVDLAAAFCAAAHRRQVAMVLDAGWPAELRGQLAGRARAWAADNHIPQQPDAPGPFLLGLSSGTSGVPKAFTRTAASWRESFAASEEYFHLSPDTVTLAPGPLAASMNLYALGESLFSGGTFVGLPHFSPDAALAALAGHRATRLVLVPTVLELLARRALATGQAAPALSHIVCAGAALTPATLSLVRQWVPHALIQQYYGAAELGFVAASTIQPAPAHAGAQIHALALTHVGGHGDGGGPTPGTGTALPDAAAPNAVGRAFPGVQLAILDRQGVELPAGTRGSVCVKGALVCSGYAWGDDGLAFSTLGGGWHTVHDQGWLDAQGVLHLAGRASDMLLVSGANVYPHAVEAAMAAAAGDRLSDIIVAGIADPLRGRMLVAAFRPAGDGCARKGMPALLRAAVGALPASHRPSRYYELQELPLTGSGKISRQVLAQWIEEGDARARRSS</sequence>
<dbReference type="InterPro" id="IPR020845">
    <property type="entry name" value="AMP-binding_CS"/>
</dbReference>
<evidence type="ECO:0000256" key="2">
    <source>
        <dbReference type="ARBA" id="ARBA00022598"/>
    </source>
</evidence>
<dbReference type="GO" id="GO:0016874">
    <property type="term" value="F:ligase activity"/>
    <property type="evidence" value="ECO:0007669"/>
    <property type="project" value="UniProtKB-KW"/>
</dbReference>
<reference evidence="4 5" key="1">
    <citation type="submission" date="2021-03" db="EMBL/GenBank/DDBJ databases">
        <title>Sequencing the genomes of 1000 actinobacteria strains.</title>
        <authorList>
            <person name="Klenk H.-P."/>
        </authorList>
    </citation>
    <scope>NUCLEOTIDE SEQUENCE [LARGE SCALE GENOMIC DNA]</scope>
    <source>
        <strain evidence="4 5">DSM 16005</strain>
    </source>
</reference>
<organism evidence="4 5">
    <name type="scientific">Arthrobacter stackebrandtii</name>
    <dbReference type="NCBI Taxonomy" id="272161"/>
    <lineage>
        <taxon>Bacteria</taxon>
        <taxon>Bacillati</taxon>
        <taxon>Actinomycetota</taxon>
        <taxon>Actinomycetes</taxon>
        <taxon>Micrococcales</taxon>
        <taxon>Micrococcaceae</taxon>
        <taxon>Arthrobacter</taxon>
    </lineage>
</organism>
<dbReference type="Gene3D" id="3.30.300.30">
    <property type="match status" value="1"/>
</dbReference>
<comment type="similarity">
    <text evidence="1">Belongs to the ATP-dependent AMP-binding enzyme family.</text>
</comment>
<dbReference type="InterPro" id="IPR000873">
    <property type="entry name" value="AMP-dep_synth/lig_dom"/>
</dbReference>
<evidence type="ECO:0000313" key="4">
    <source>
        <dbReference type="EMBL" id="MBP2414581.1"/>
    </source>
</evidence>